<sequence>MVPIGRKCSPERFGGRKRRLFIRVKEINPRKLNRQKRFFEKSLIPGVTIPSNILLRAFPSKTVPNGCKCSPHRFGGRNRRLLLQDKKSDLDNLTGRKDFLKKSLSPGVTISEKSDFWQFTLKWCQ</sequence>
<proteinExistence type="predicted"/>
<dbReference type="Proteomes" id="UP001178461">
    <property type="component" value="Chromosome 5"/>
</dbReference>
<evidence type="ECO:0000313" key="1">
    <source>
        <dbReference type="EMBL" id="CAI5774028.1"/>
    </source>
</evidence>
<gene>
    <name evidence="1" type="ORF">PODLI_1B029598</name>
</gene>
<evidence type="ECO:0000313" key="2">
    <source>
        <dbReference type="Proteomes" id="UP001178461"/>
    </source>
</evidence>
<dbReference type="AlphaFoldDB" id="A0AA35KBB5"/>
<dbReference type="EMBL" id="OX395130">
    <property type="protein sequence ID" value="CAI5774028.1"/>
    <property type="molecule type" value="Genomic_DNA"/>
</dbReference>
<reference evidence="1" key="1">
    <citation type="submission" date="2022-12" db="EMBL/GenBank/DDBJ databases">
        <authorList>
            <person name="Alioto T."/>
            <person name="Alioto T."/>
            <person name="Gomez Garrido J."/>
        </authorList>
    </citation>
    <scope>NUCLEOTIDE SEQUENCE</scope>
</reference>
<organism evidence="1 2">
    <name type="scientific">Podarcis lilfordi</name>
    <name type="common">Lilford's wall lizard</name>
    <dbReference type="NCBI Taxonomy" id="74358"/>
    <lineage>
        <taxon>Eukaryota</taxon>
        <taxon>Metazoa</taxon>
        <taxon>Chordata</taxon>
        <taxon>Craniata</taxon>
        <taxon>Vertebrata</taxon>
        <taxon>Euteleostomi</taxon>
        <taxon>Lepidosauria</taxon>
        <taxon>Squamata</taxon>
        <taxon>Bifurcata</taxon>
        <taxon>Unidentata</taxon>
        <taxon>Episquamata</taxon>
        <taxon>Laterata</taxon>
        <taxon>Lacertibaenia</taxon>
        <taxon>Lacertidae</taxon>
        <taxon>Podarcis</taxon>
    </lineage>
</organism>
<keyword evidence="2" id="KW-1185">Reference proteome</keyword>
<name>A0AA35KBB5_9SAUR</name>
<accession>A0AA35KBB5</accession>
<protein>
    <submittedName>
        <fullName evidence="1">Uncharacterized protein</fullName>
    </submittedName>
</protein>